<keyword evidence="2" id="KW-1185">Reference proteome</keyword>
<accession>A0A073KFW6</accession>
<protein>
    <submittedName>
        <fullName evidence="1">NADH dehydrogenase</fullName>
    </submittedName>
</protein>
<dbReference type="OrthoDB" id="1684731at2"/>
<dbReference type="eggNOG" id="ENOG5033HHR">
    <property type="taxonomic scope" value="Bacteria"/>
</dbReference>
<comment type="caution">
    <text evidence="1">The sequence shown here is derived from an EMBL/GenBank/DDBJ whole genome shotgun (WGS) entry which is preliminary data.</text>
</comment>
<dbReference type="InterPro" id="IPR012452">
    <property type="entry name" value="DUF1657"/>
</dbReference>
<dbReference type="STRING" id="574375.AZF08_07310"/>
<organism evidence="1 2">
    <name type="scientific">Bacillus gaemokensis</name>
    <dbReference type="NCBI Taxonomy" id="574375"/>
    <lineage>
        <taxon>Bacteria</taxon>
        <taxon>Bacillati</taxon>
        <taxon>Bacillota</taxon>
        <taxon>Bacilli</taxon>
        <taxon>Bacillales</taxon>
        <taxon>Bacillaceae</taxon>
        <taxon>Bacillus</taxon>
        <taxon>Bacillus cereus group</taxon>
    </lineage>
</organism>
<reference evidence="1 2" key="1">
    <citation type="submission" date="2014-06" db="EMBL/GenBank/DDBJ databases">
        <title>Draft genome sequence of Bacillus gaemokensis JCM 15801 (MCCC 1A00707).</title>
        <authorList>
            <person name="Lai Q."/>
            <person name="Liu Y."/>
            <person name="Shao Z."/>
        </authorList>
    </citation>
    <scope>NUCLEOTIDE SEQUENCE [LARGE SCALE GENOMIC DNA]</scope>
    <source>
        <strain evidence="1 2">JCM 15801</strain>
    </source>
</reference>
<evidence type="ECO:0000313" key="2">
    <source>
        <dbReference type="Proteomes" id="UP000027778"/>
    </source>
</evidence>
<proteinExistence type="predicted"/>
<dbReference type="Pfam" id="PF07870">
    <property type="entry name" value="DUF1657"/>
    <property type="match status" value="1"/>
</dbReference>
<sequence length="68" mass="7447">MTVVASVKTCLASLKGAQASLSTLSQNAADEEAKRVFHECMLEMDSVVADLKKRISVLELEEPQYKGF</sequence>
<dbReference type="RefSeq" id="WP_033673202.1">
    <property type="nucleotide sequence ID" value="NZ_JOTM01000002.1"/>
</dbReference>
<evidence type="ECO:0000313" key="1">
    <source>
        <dbReference type="EMBL" id="KEK25347.1"/>
    </source>
</evidence>
<dbReference type="EMBL" id="JOTM01000002">
    <property type="protein sequence ID" value="KEK25347.1"/>
    <property type="molecule type" value="Genomic_DNA"/>
</dbReference>
<dbReference type="AlphaFoldDB" id="A0A073KFW6"/>
<name>A0A073KFW6_9BACI</name>
<gene>
    <name evidence="1" type="ORF">BAGA_12025</name>
</gene>
<dbReference type="Proteomes" id="UP000027778">
    <property type="component" value="Unassembled WGS sequence"/>
</dbReference>